<evidence type="ECO:0000313" key="5">
    <source>
        <dbReference type="EMBL" id="MCG7944857.1"/>
    </source>
</evidence>
<evidence type="ECO:0000313" key="6">
    <source>
        <dbReference type="Proteomes" id="UP000886667"/>
    </source>
</evidence>
<protein>
    <submittedName>
        <fullName evidence="5">Single-stranded DNA-binding protein</fullName>
    </submittedName>
</protein>
<dbReference type="Proteomes" id="UP000886667">
    <property type="component" value="Unassembled WGS sequence"/>
</dbReference>
<keyword evidence="2" id="KW-0235">DNA replication</keyword>
<dbReference type="GO" id="GO:0039693">
    <property type="term" value="P:viral DNA genome replication"/>
    <property type="evidence" value="ECO:0007669"/>
    <property type="project" value="UniProtKB-KW"/>
</dbReference>
<organism evidence="5 6">
    <name type="scientific">Candidatus Thiodiazotropha taylori</name>
    <dbReference type="NCBI Taxonomy" id="2792791"/>
    <lineage>
        <taxon>Bacteria</taxon>
        <taxon>Pseudomonadati</taxon>
        <taxon>Pseudomonadota</taxon>
        <taxon>Gammaproteobacteria</taxon>
        <taxon>Chromatiales</taxon>
        <taxon>Sedimenticolaceae</taxon>
        <taxon>Candidatus Thiodiazotropha</taxon>
    </lineage>
</organism>
<dbReference type="EMBL" id="JAEPCM010000016">
    <property type="protein sequence ID" value="MCG7944857.1"/>
    <property type="molecule type" value="Genomic_DNA"/>
</dbReference>
<keyword evidence="5" id="KW-0238">DNA-binding</keyword>
<dbReference type="AlphaFoldDB" id="A0A9E4N2J8"/>
<comment type="caution">
    <text evidence="5">The sequence shown here is derived from an EMBL/GenBank/DDBJ whole genome shotgun (WGS) entry which is preliminary data.</text>
</comment>
<evidence type="ECO:0000256" key="3">
    <source>
        <dbReference type="SAM" id="MobiDB-lite"/>
    </source>
</evidence>
<feature type="region of interest" description="Disordered" evidence="3">
    <location>
        <begin position="16"/>
        <end position="39"/>
    </location>
</feature>
<dbReference type="Gene3D" id="3.90.198.10">
    <property type="entry name" value="Replication Fork Single-Stranded Dna Binding Protein"/>
    <property type="match status" value="1"/>
</dbReference>
<name>A0A9E4N2J8_9GAMM</name>
<dbReference type="Pfam" id="PF08804">
    <property type="entry name" value="gp32"/>
    <property type="match status" value="1"/>
</dbReference>
<evidence type="ECO:0000256" key="2">
    <source>
        <dbReference type="ARBA" id="ARBA00023109"/>
    </source>
</evidence>
<dbReference type="InterPro" id="IPR044947">
    <property type="entry name" value="Phage_T4_Gp32_ssDNA-bd_sf"/>
</dbReference>
<evidence type="ECO:0000256" key="1">
    <source>
        <dbReference type="ARBA" id="ARBA00022491"/>
    </source>
</evidence>
<reference evidence="5" key="1">
    <citation type="journal article" date="2021" name="Proc. Natl. Acad. Sci. U.S.A.">
        <title>Global biogeography of chemosynthetic symbionts reveals both localized and globally distributed symbiont groups. .</title>
        <authorList>
            <person name="Osvatic J.T."/>
            <person name="Wilkins L.G.E."/>
            <person name="Leibrecht L."/>
            <person name="Leray M."/>
            <person name="Zauner S."/>
            <person name="Polzin J."/>
            <person name="Camacho Y."/>
            <person name="Gros O."/>
            <person name="van Gils J.A."/>
            <person name="Eisen J.A."/>
            <person name="Petersen J.M."/>
            <person name="Yuen B."/>
        </authorList>
    </citation>
    <scope>NUCLEOTIDE SEQUENCE</scope>
    <source>
        <strain evidence="5">MAGclacostrist064TRANS</strain>
    </source>
</reference>
<evidence type="ECO:0000259" key="4">
    <source>
        <dbReference type="Pfam" id="PF08804"/>
    </source>
</evidence>
<accession>A0A9E4N2J8</accession>
<dbReference type="InterPro" id="IPR012340">
    <property type="entry name" value="NA-bd_OB-fold"/>
</dbReference>
<keyword evidence="1" id="KW-0678">Repressor</keyword>
<dbReference type="SUPFAM" id="SSF50249">
    <property type="entry name" value="Nucleic acid-binding proteins"/>
    <property type="match status" value="1"/>
</dbReference>
<gene>
    <name evidence="5" type="ORF">JAZ07_00765</name>
</gene>
<sequence length="296" mass="33582">MSSFSDYLKNREQSFSNLTQSVKETTENRSNQDDRIWKPKMGADGTGYAVVRFLPGKDFTKTPWVRMYSHGFQGPTGKWFIENSLTTLGQKDPVSEFNSRLWNNGTEAGKEQARKQKRRTSYYANVLVLKDPINPANEGKVMIYQFGQKIFEKLTESMQPQYGEEPVNPFDPIDGANFRIKIKTVAGYWNYDSSDFAPAAALTEDEAKLEVVFNAQHDIHDLVAPHNFKTYEELQAKLDETMGVQNDPVQTQVKEAESFAEQLDDEIPEFSSKPAPTTVADDDEAELADFFKGLQS</sequence>
<feature type="compositionally biased region" description="Basic and acidic residues" evidence="3">
    <location>
        <begin position="24"/>
        <end position="37"/>
    </location>
</feature>
<dbReference type="GO" id="GO:0003697">
    <property type="term" value="F:single-stranded DNA binding"/>
    <property type="evidence" value="ECO:0007669"/>
    <property type="project" value="InterPro"/>
</dbReference>
<feature type="domain" description="Bacteriophage T4 Gp32 single-stranded DNA-binding" evidence="4">
    <location>
        <begin position="45"/>
        <end position="240"/>
    </location>
</feature>
<dbReference type="InterPro" id="IPR012339">
    <property type="entry name" value="Phage_T4_Gp32_ssDNA-bd"/>
</dbReference>
<keyword evidence="2" id="KW-1194">Viral DNA replication</keyword>
<proteinExistence type="predicted"/>